<reference evidence="2 3" key="1">
    <citation type="submission" date="2019-11" db="EMBL/GenBank/DDBJ databases">
        <title>Whole-genome sequence of a Rhodoblastus acidophilus DSM 142.</title>
        <authorList>
            <person name="Kyndt J.A."/>
            <person name="Meyer T.E."/>
        </authorList>
    </citation>
    <scope>NUCLEOTIDE SEQUENCE [LARGE SCALE GENOMIC DNA]</scope>
    <source>
        <strain evidence="2 3">DSM 142</strain>
    </source>
</reference>
<dbReference type="Proteomes" id="UP000439113">
    <property type="component" value="Unassembled WGS sequence"/>
</dbReference>
<protein>
    <recommendedName>
        <fullName evidence="4">Secreted protein</fullName>
    </recommendedName>
</protein>
<sequence>MKTTRSIAVAILALPLTVSGVPAQGIHIGPGGVGVDMGGDHHRRVIREYEDDDGCTVRVIRYRRGDGDMVTRRERHC</sequence>
<dbReference type="OrthoDB" id="9961426at2"/>
<accession>A0A6N8DNX4</accession>
<comment type="caution">
    <text evidence="2">The sequence shown here is derived from an EMBL/GenBank/DDBJ whole genome shotgun (WGS) entry which is preliminary data.</text>
</comment>
<dbReference type="EMBL" id="WNKS01000014">
    <property type="protein sequence ID" value="MTV32169.1"/>
    <property type="molecule type" value="Genomic_DNA"/>
</dbReference>
<evidence type="ECO:0000313" key="2">
    <source>
        <dbReference type="EMBL" id="MTV32169.1"/>
    </source>
</evidence>
<dbReference type="RefSeq" id="WP_155446861.1">
    <property type="nucleotide sequence ID" value="NZ_JAOQNR010000011.1"/>
</dbReference>
<evidence type="ECO:0000313" key="3">
    <source>
        <dbReference type="Proteomes" id="UP000439113"/>
    </source>
</evidence>
<evidence type="ECO:0000256" key="1">
    <source>
        <dbReference type="SAM" id="SignalP"/>
    </source>
</evidence>
<proteinExistence type="predicted"/>
<name>A0A6N8DNX4_RHOAC</name>
<feature type="signal peptide" evidence="1">
    <location>
        <begin position="1"/>
        <end position="23"/>
    </location>
</feature>
<keyword evidence="1" id="KW-0732">Signal</keyword>
<gene>
    <name evidence="2" type="ORF">GJ654_14360</name>
</gene>
<organism evidence="2 3">
    <name type="scientific">Rhodoblastus acidophilus</name>
    <name type="common">Rhodopseudomonas acidophila</name>
    <dbReference type="NCBI Taxonomy" id="1074"/>
    <lineage>
        <taxon>Bacteria</taxon>
        <taxon>Pseudomonadati</taxon>
        <taxon>Pseudomonadota</taxon>
        <taxon>Alphaproteobacteria</taxon>
        <taxon>Hyphomicrobiales</taxon>
        <taxon>Rhodoblastaceae</taxon>
        <taxon>Rhodoblastus</taxon>
    </lineage>
</organism>
<evidence type="ECO:0008006" key="4">
    <source>
        <dbReference type="Google" id="ProtNLM"/>
    </source>
</evidence>
<feature type="chain" id="PRO_5026893128" description="Secreted protein" evidence="1">
    <location>
        <begin position="24"/>
        <end position="77"/>
    </location>
</feature>
<dbReference type="AlphaFoldDB" id="A0A6N8DNX4"/>